<comment type="caution">
    <text evidence="3">The sequence shown here is derived from an EMBL/GenBank/DDBJ whole genome shotgun (WGS) entry which is preliminary data.</text>
</comment>
<dbReference type="AlphaFoldDB" id="A0A9D1UMI4"/>
<gene>
    <name evidence="3" type="ORF">H9870_14285</name>
</gene>
<evidence type="ECO:0000313" key="4">
    <source>
        <dbReference type="Proteomes" id="UP000824190"/>
    </source>
</evidence>
<dbReference type="Pfam" id="PF11241">
    <property type="entry name" value="DUF3043"/>
    <property type="match status" value="1"/>
</dbReference>
<evidence type="ECO:0000313" key="3">
    <source>
        <dbReference type="EMBL" id="HIW92818.1"/>
    </source>
</evidence>
<reference evidence="3" key="1">
    <citation type="journal article" date="2021" name="PeerJ">
        <title>Extensive microbial diversity within the chicken gut microbiome revealed by metagenomics and culture.</title>
        <authorList>
            <person name="Gilroy R."/>
            <person name="Ravi A."/>
            <person name="Getino M."/>
            <person name="Pursley I."/>
            <person name="Horton D.L."/>
            <person name="Alikhan N.F."/>
            <person name="Baker D."/>
            <person name="Gharbi K."/>
            <person name="Hall N."/>
            <person name="Watson M."/>
            <person name="Adriaenssens E.M."/>
            <person name="Foster-Nyarko E."/>
            <person name="Jarju S."/>
            <person name="Secka A."/>
            <person name="Antonio M."/>
            <person name="Oren A."/>
            <person name="Chaudhuri R.R."/>
            <person name="La Ragione R."/>
            <person name="Hildebrand F."/>
            <person name="Pallen M.J."/>
        </authorList>
    </citation>
    <scope>NUCLEOTIDE SEQUENCE</scope>
    <source>
        <strain evidence="3">CHK32-1732</strain>
    </source>
</reference>
<feature type="transmembrane region" description="Helical" evidence="2">
    <location>
        <begin position="143"/>
        <end position="162"/>
    </location>
</feature>
<keyword evidence="2" id="KW-1133">Transmembrane helix</keyword>
<evidence type="ECO:0000256" key="1">
    <source>
        <dbReference type="SAM" id="MobiDB-lite"/>
    </source>
</evidence>
<name>A0A9D1UMI4_9CORY</name>
<dbReference type="InterPro" id="IPR021403">
    <property type="entry name" value="DUF3043"/>
</dbReference>
<proteinExistence type="predicted"/>
<accession>A0A9D1UMI4</accession>
<dbReference type="Proteomes" id="UP000824190">
    <property type="component" value="Unassembled WGS sequence"/>
</dbReference>
<keyword evidence="2" id="KW-0472">Membrane</keyword>
<dbReference type="EMBL" id="DXGC01000124">
    <property type="protein sequence ID" value="HIW92818.1"/>
    <property type="molecule type" value="Genomic_DNA"/>
</dbReference>
<feature type="transmembrane region" description="Helical" evidence="2">
    <location>
        <begin position="168"/>
        <end position="191"/>
    </location>
</feature>
<feature type="compositionally biased region" description="Low complexity" evidence="1">
    <location>
        <begin position="16"/>
        <end position="36"/>
    </location>
</feature>
<feature type="region of interest" description="Disordered" evidence="1">
    <location>
        <begin position="1"/>
        <end position="111"/>
    </location>
</feature>
<protein>
    <submittedName>
        <fullName evidence="3">DUF3043 domain-containing protein</fullName>
    </submittedName>
</protein>
<evidence type="ECO:0000256" key="2">
    <source>
        <dbReference type="SAM" id="Phobius"/>
    </source>
</evidence>
<keyword evidence="2" id="KW-0812">Transmembrane</keyword>
<feature type="compositionally biased region" description="Basic and acidic residues" evidence="1">
    <location>
        <begin position="83"/>
        <end position="111"/>
    </location>
</feature>
<organism evidence="3 4">
    <name type="scientific">Candidatus Corynebacterium avicola</name>
    <dbReference type="NCBI Taxonomy" id="2838527"/>
    <lineage>
        <taxon>Bacteria</taxon>
        <taxon>Bacillati</taxon>
        <taxon>Actinomycetota</taxon>
        <taxon>Actinomycetes</taxon>
        <taxon>Mycobacteriales</taxon>
        <taxon>Corynebacteriaceae</taxon>
        <taxon>Corynebacterium</taxon>
    </lineage>
</organism>
<sequence>MKLPWKNSSDSDDTDATAASAQSATAADTSGAADGSVLPKGQTPKKGRPTPKRNEVERATGVRRSHYDAPLTPKEARQRKKDIKSSMSKEEYKEQKRKQREEAAAARQKANERMMAGDPDYLLARDQGKEKALVRNLVDSKRYLMNYFLPIALIVVVVMIVGTQYPDIANMVSLLMLVVILVMVVEGFFLGRRANRLVNERYPDNTFGKWSIGFYAFTRATMIRKMRTPAPQTQLGDTV</sequence>
<reference evidence="3" key="2">
    <citation type="submission" date="2021-04" db="EMBL/GenBank/DDBJ databases">
        <authorList>
            <person name="Gilroy R."/>
        </authorList>
    </citation>
    <scope>NUCLEOTIDE SEQUENCE</scope>
    <source>
        <strain evidence="3">CHK32-1732</strain>
    </source>
</reference>